<evidence type="ECO:0000256" key="1">
    <source>
        <dbReference type="SAM" id="MobiDB-lite"/>
    </source>
</evidence>
<feature type="compositionally biased region" description="Polar residues" evidence="1">
    <location>
        <begin position="225"/>
        <end position="234"/>
    </location>
</feature>
<feature type="region of interest" description="Disordered" evidence="1">
    <location>
        <begin position="185"/>
        <end position="234"/>
    </location>
</feature>
<feature type="compositionally biased region" description="Polar residues" evidence="1">
    <location>
        <begin position="185"/>
        <end position="195"/>
    </location>
</feature>
<evidence type="ECO:0008006" key="4">
    <source>
        <dbReference type="Google" id="ProtNLM"/>
    </source>
</evidence>
<comment type="caution">
    <text evidence="2">The sequence shown here is derived from an EMBL/GenBank/DDBJ whole genome shotgun (WGS) entry which is preliminary data.</text>
</comment>
<gene>
    <name evidence="2" type="ORF">NQ317_018810</name>
</gene>
<protein>
    <recommendedName>
        <fullName evidence="4">Gag protein</fullName>
    </recommendedName>
</protein>
<evidence type="ECO:0000313" key="3">
    <source>
        <dbReference type="Proteomes" id="UP001162164"/>
    </source>
</evidence>
<dbReference type="EMBL" id="JAPWTJ010000262">
    <property type="protein sequence ID" value="KAJ8980418.1"/>
    <property type="molecule type" value="Genomic_DNA"/>
</dbReference>
<feature type="region of interest" description="Disordered" evidence="1">
    <location>
        <begin position="1"/>
        <end position="22"/>
    </location>
</feature>
<accession>A0ABQ9JQ69</accession>
<feature type="compositionally biased region" description="Low complexity" evidence="1">
    <location>
        <begin position="196"/>
        <end position="224"/>
    </location>
</feature>
<evidence type="ECO:0000313" key="2">
    <source>
        <dbReference type="EMBL" id="KAJ8980418.1"/>
    </source>
</evidence>
<sequence length="234" mass="27048">MPLYPDLSKVNPESSNTHKSESIKTEKMALSLDIAKYMLIKFDDAFAERRTSSRWQLELNSCRQNFNEPVLEYANKIENCYLKLINTLSSSLCDVKREACVDLLKDQALNVFIAGLNKDLTILVKSQKPETLESAIAIALSEEQEIKSKQEINRYQNINNSYRKHCTVCNKAGHTTLNCRYNQKYNNRGPSSSNVRHFQNNSNFNRNQNSHYKNTFTNTNTRNNPQYSNTNNKF</sequence>
<proteinExistence type="predicted"/>
<feature type="non-terminal residue" evidence="2">
    <location>
        <position position="234"/>
    </location>
</feature>
<keyword evidence="3" id="KW-1185">Reference proteome</keyword>
<reference evidence="2" key="1">
    <citation type="journal article" date="2023" name="Insect Mol. Biol.">
        <title>Genome sequencing provides insights into the evolution of gene families encoding plant cell wall-degrading enzymes in longhorned beetles.</title>
        <authorList>
            <person name="Shin N.R."/>
            <person name="Okamura Y."/>
            <person name="Kirsch R."/>
            <person name="Pauchet Y."/>
        </authorList>
    </citation>
    <scope>NUCLEOTIDE SEQUENCE</scope>
    <source>
        <strain evidence="2">MMC_N1</strain>
    </source>
</reference>
<name>A0ABQ9JQ69_9CUCU</name>
<dbReference type="Proteomes" id="UP001162164">
    <property type="component" value="Unassembled WGS sequence"/>
</dbReference>
<organism evidence="2 3">
    <name type="scientific">Molorchus minor</name>
    <dbReference type="NCBI Taxonomy" id="1323400"/>
    <lineage>
        <taxon>Eukaryota</taxon>
        <taxon>Metazoa</taxon>
        <taxon>Ecdysozoa</taxon>
        <taxon>Arthropoda</taxon>
        <taxon>Hexapoda</taxon>
        <taxon>Insecta</taxon>
        <taxon>Pterygota</taxon>
        <taxon>Neoptera</taxon>
        <taxon>Endopterygota</taxon>
        <taxon>Coleoptera</taxon>
        <taxon>Polyphaga</taxon>
        <taxon>Cucujiformia</taxon>
        <taxon>Chrysomeloidea</taxon>
        <taxon>Cerambycidae</taxon>
        <taxon>Lamiinae</taxon>
        <taxon>Monochamini</taxon>
        <taxon>Molorchus</taxon>
    </lineage>
</organism>